<dbReference type="AlphaFoldDB" id="A0AAV3YYQ8"/>
<feature type="region of interest" description="Disordered" evidence="1">
    <location>
        <begin position="1"/>
        <end position="41"/>
    </location>
</feature>
<sequence length="120" mass="13722">MYPRRPSMQGWENAKCTPEKMPEFVSAEGKTSTARKTQGIDRKKYPEFESASSILKEPYKTMNLDRKQKLKFVSATGQASMTEKHKMWTGKNTKKNTRHRPVKIPELYSRAAKQAALGKA</sequence>
<dbReference type="EMBL" id="BLXT01001617">
    <property type="protein sequence ID" value="GFN86873.1"/>
    <property type="molecule type" value="Genomic_DNA"/>
</dbReference>
<protein>
    <submittedName>
        <fullName evidence="2">Uncharacterized protein</fullName>
    </submittedName>
</protein>
<proteinExistence type="predicted"/>
<name>A0AAV3YYQ8_9GAST</name>
<feature type="region of interest" description="Disordered" evidence="1">
    <location>
        <begin position="75"/>
        <end position="99"/>
    </location>
</feature>
<gene>
    <name evidence="2" type="ORF">PoB_001337900</name>
</gene>
<evidence type="ECO:0000313" key="3">
    <source>
        <dbReference type="Proteomes" id="UP000735302"/>
    </source>
</evidence>
<reference evidence="2 3" key="1">
    <citation type="journal article" date="2021" name="Elife">
        <title>Chloroplast acquisition without the gene transfer in kleptoplastic sea slugs, Plakobranchus ocellatus.</title>
        <authorList>
            <person name="Maeda T."/>
            <person name="Takahashi S."/>
            <person name="Yoshida T."/>
            <person name="Shimamura S."/>
            <person name="Takaki Y."/>
            <person name="Nagai Y."/>
            <person name="Toyoda A."/>
            <person name="Suzuki Y."/>
            <person name="Arimoto A."/>
            <person name="Ishii H."/>
            <person name="Satoh N."/>
            <person name="Nishiyama T."/>
            <person name="Hasebe M."/>
            <person name="Maruyama T."/>
            <person name="Minagawa J."/>
            <person name="Obokata J."/>
            <person name="Shigenobu S."/>
        </authorList>
    </citation>
    <scope>NUCLEOTIDE SEQUENCE [LARGE SCALE GENOMIC DNA]</scope>
</reference>
<evidence type="ECO:0000256" key="1">
    <source>
        <dbReference type="SAM" id="MobiDB-lite"/>
    </source>
</evidence>
<accession>A0AAV3YYQ8</accession>
<evidence type="ECO:0000313" key="2">
    <source>
        <dbReference type="EMBL" id="GFN86873.1"/>
    </source>
</evidence>
<keyword evidence="3" id="KW-1185">Reference proteome</keyword>
<organism evidence="2 3">
    <name type="scientific">Plakobranchus ocellatus</name>
    <dbReference type="NCBI Taxonomy" id="259542"/>
    <lineage>
        <taxon>Eukaryota</taxon>
        <taxon>Metazoa</taxon>
        <taxon>Spiralia</taxon>
        <taxon>Lophotrochozoa</taxon>
        <taxon>Mollusca</taxon>
        <taxon>Gastropoda</taxon>
        <taxon>Heterobranchia</taxon>
        <taxon>Euthyneura</taxon>
        <taxon>Panpulmonata</taxon>
        <taxon>Sacoglossa</taxon>
        <taxon>Placobranchoidea</taxon>
        <taxon>Plakobranchidae</taxon>
        <taxon>Plakobranchus</taxon>
    </lineage>
</organism>
<dbReference type="Proteomes" id="UP000735302">
    <property type="component" value="Unassembled WGS sequence"/>
</dbReference>
<comment type="caution">
    <text evidence="2">The sequence shown here is derived from an EMBL/GenBank/DDBJ whole genome shotgun (WGS) entry which is preliminary data.</text>
</comment>